<dbReference type="Proteomes" id="UP000257323">
    <property type="component" value="Unassembled WGS sequence"/>
</dbReference>
<evidence type="ECO:0000313" key="2">
    <source>
        <dbReference type="EMBL" id="RFT15562.1"/>
    </source>
</evidence>
<evidence type="ECO:0000259" key="1">
    <source>
        <dbReference type="Pfam" id="PF13568"/>
    </source>
</evidence>
<feature type="domain" description="Outer membrane protein beta-barrel" evidence="1">
    <location>
        <begin position="18"/>
        <end position="190"/>
    </location>
</feature>
<dbReference type="Pfam" id="PF13568">
    <property type="entry name" value="OMP_b-brl_2"/>
    <property type="match status" value="1"/>
</dbReference>
<dbReference type="InterPro" id="IPR025665">
    <property type="entry name" value="Beta-barrel_OMP_2"/>
</dbReference>
<gene>
    <name evidence="2" type="ORF">OP8BY_0210</name>
</gene>
<dbReference type="AlphaFoldDB" id="A0A3E2BLM9"/>
<name>A0A3E2BLM9_9BACT</name>
<dbReference type="EMBL" id="QUAH01000008">
    <property type="protein sequence ID" value="RFT15562.1"/>
    <property type="molecule type" value="Genomic_DNA"/>
</dbReference>
<organism evidence="2 3">
    <name type="scientific">Candidatus Saccharicenans subterraneus</name>
    <dbReference type="NCBI Taxonomy" id="2508984"/>
    <lineage>
        <taxon>Bacteria</taxon>
        <taxon>Candidatus Aminicenantota</taxon>
        <taxon>Candidatus Aminicenantia</taxon>
        <taxon>Candidatus Aminicenantales</taxon>
        <taxon>Candidatus Saccharicenantaceae</taxon>
        <taxon>Candidatus Saccharicenans</taxon>
    </lineage>
</organism>
<accession>A0A3E2BLM9</accession>
<evidence type="ECO:0000313" key="3">
    <source>
        <dbReference type="Proteomes" id="UP000257323"/>
    </source>
</evidence>
<protein>
    <recommendedName>
        <fullName evidence="1">Outer membrane protein beta-barrel domain-containing protein</fullName>
    </recommendedName>
</protein>
<comment type="caution">
    <text evidence="2">The sequence shown here is derived from an EMBL/GenBank/DDBJ whole genome shotgun (WGS) entry which is preliminary data.</text>
</comment>
<sequence>MRKLLPAFLLILVILSYSQARAGRISFGVKGGLNLANISVSPKPIDVAEFKMLRGLTGGIFFSINFGPLAIQPEFMYARRGTQYEAYIDDGFYNVQWHHDYLEAILLLKWSIIRLGPTRPFIFAGPSYGYLSRAATVIYDTEGAEMARVDSRDYFKKGELAAVFGGGFEFRAGLAKFCLEGRYHLGLSSVALSGFEVDYIKNNSLTVLASVSF</sequence>
<reference evidence="2 3" key="1">
    <citation type="submission" date="2018-08" db="EMBL/GenBank/DDBJ databases">
        <title>Genome analysis of the thermophilic bacterium of the candidate phylum Aminicenantes from deep subsurface aquifer revealed its physiology and ecological role.</title>
        <authorList>
            <person name="Kadnikov V.V."/>
            <person name="Mardanov A.V."/>
            <person name="Beletsky A.V."/>
            <person name="Karnachuk O.V."/>
            <person name="Ravin N.V."/>
        </authorList>
    </citation>
    <scope>NUCLEOTIDE SEQUENCE [LARGE SCALE GENOMIC DNA]</scope>
    <source>
        <strain evidence="2">BY38</strain>
    </source>
</reference>
<proteinExistence type="predicted"/>